<keyword evidence="12" id="KW-1185">Reference proteome</keyword>
<dbReference type="Proteomes" id="UP000092462">
    <property type="component" value="Unassembled WGS sequence"/>
</dbReference>
<feature type="domain" description="Ig-like" evidence="10">
    <location>
        <begin position="203"/>
        <end position="300"/>
    </location>
</feature>
<dbReference type="GO" id="GO:0048812">
    <property type="term" value="P:neuron projection morphogenesis"/>
    <property type="evidence" value="ECO:0007669"/>
    <property type="project" value="UniProtKB-ARBA"/>
</dbReference>
<evidence type="ECO:0000256" key="4">
    <source>
        <dbReference type="ARBA" id="ARBA00022737"/>
    </source>
</evidence>
<comment type="subcellular location">
    <subcellularLocation>
        <location evidence="1">Membrane</location>
        <topology evidence="1">Single-pass membrane protein</topology>
    </subcellularLocation>
</comment>
<keyword evidence="3" id="KW-0732">Signal</keyword>
<dbReference type="SUPFAM" id="SSF48726">
    <property type="entry name" value="Immunoglobulin"/>
    <property type="match status" value="4"/>
</dbReference>
<keyword evidence="9" id="KW-0393">Immunoglobulin domain</keyword>
<dbReference type="SMART" id="SM00408">
    <property type="entry name" value="IGc2"/>
    <property type="match status" value="4"/>
</dbReference>
<dbReference type="PROSITE" id="PS50835">
    <property type="entry name" value="IG_LIKE"/>
    <property type="match status" value="4"/>
</dbReference>
<reference evidence="11" key="1">
    <citation type="submission" date="2022-08" db="UniProtKB">
        <authorList>
            <consortium name="EnsemblMetazoa"/>
        </authorList>
    </citation>
    <scope>IDENTIFICATION</scope>
    <source>
        <strain evidence="11">Israel</strain>
    </source>
</reference>
<dbReference type="InterPro" id="IPR013098">
    <property type="entry name" value="Ig_I-set"/>
</dbReference>
<dbReference type="FunFam" id="2.60.40.10:FF:000017">
    <property type="entry name" value="Down syndrome cell adhesion molecule b"/>
    <property type="match status" value="3"/>
</dbReference>
<proteinExistence type="predicted"/>
<evidence type="ECO:0000256" key="8">
    <source>
        <dbReference type="ARBA" id="ARBA00023157"/>
    </source>
</evidence>
<evidence type="ECO:0000259" key="10">
    <source>
        <dbReference type="PROSITE" id="PS50835"/>
    </source>
</evidence>
<evidence type="ECO:0000256" key="6">
    <source>
        <dbReference type="ARBA" id="ARBA00022989"/>
    </source>
</evidence>
<feature type="domain" description="Ig-like" evidence="10">
    <location>
        <begin position="301"/>
        <end position="370"/>
    </location>
</feature>
<feature type="domain" description="Ig-like" evidence="10">
    <location>
        <begin position="11"/>
        <end position="102"/>
    </location>
</feature>
<keyword evidence="7" id="KW-0472">Membrane</keyword>
<keyword evidence="8" id="KW-1015">Disulfide bond</keyword>
<dbReference type="Gene3D" id="2.60.40.10">
    <property type="entry name" value="Immunoglobulins"/>
    <property type="match status" value="4"/>
</dbReference>
<dbReference type="AlphaFoldDB" id="A0A1B0GPZ2"/>
<organism evidence="11 12">
    <name type="scientific">Phlebotomus papatasi</name>
    <name type="common">Sandfly</name>
    <dbReference type="NCBI Taxonomy" id="29031"/>
    <lineage>
        <taxon>Eukaryota</taxon>
        <taxon>Metazoa</taxon>
        <taxon>Ecdysozoa</taxon>
        <taxon>Arthropoda</taxon>
        <taxon>Hexapoda</taxon>
        <taxon>Insecta</taxon>
        <taxon>Pterygota</taxon>
        <taxon>Neoptera</taxon>
        <taxon>Endopterygota</taxon>
        <taxon>Diptera</taxon>
        <taxon>Nematocera</taxon>
        <taxon>Psychodoidea</taxon>
        <taxon>Psychodidae</taxon>
        <taxon>Phlebotomus</taxon>
        <taxon>Phlebotomus</taxon>
    </lineage>
</organism>
<evidence type="ECO:0000256" key="3">
    <source>
        <dbReference type="ARBA" id="ARBA00022729"/>
    </source>
</evidence>
<feature type="domain" description="Ig-like" evidence="10">
    <location>
        <begin position="107"/>
        <end position="198"/>
    </location>
</feature>
<sequence>MLCRDTIYLLPKIAPFSFPEEPPFVGDLVTVQCAAGSGDVPDKMTWLLNGRPVDNVMGLSTQRQGRRVSVLTIESVSAEHAGNYTCLVKNHAGIVNHTANLSVNVPPKIAPFDFGDEPLNYGEPASVQCTILGGDLPINVTWLLNNKTVEVFADISVAKIGKRVNVLTIEAVSGHHAGHYSCFAENRAGATSFSAHLTVNVPPKITPFSFGDETMNFGEPVSVQCTISGGDLPVNVTWMFNGEPLQSYLEVLTESRGQRMHNLMIDSVSAKHSGNYTCEAANIAGRIRHTSVLRVNASVQCSVTSGDFPIHIRWLFNGLALTGDSGVSTSQVGKRSNALNIDFVEASHAGNYTCEAANDAAIVNFTVQLVVNGYLTMIFF</sequence>
<dbReference type="EMBL" id="AJVK01064505">
    <property type="status" value="NOT_ANNOTATED_CDS"/>
    <property type="molecule type" value="Genomic_DNA"/>
</dbReference>
<dbReference type="GO" id="GO:0016020">
    <property type="term" value="C:membrane"/>
    <property type="evidence" value="ECO:0007669"/>
    <property type="project" value="UniProtKB-SubCell"/>
</dbReference>
<keyword evidence="5" id="KW-0130">Cell adhesion</keyword>
<dbReference type="InterPro" id="IPR007110">
    <property type="entry name" value="Ig-like_dom"/>
</dbReference>
<protein>
    <recommendedName>
        <fullName evidence="10">Ig-like domain-containing protein</fullName>
    </recommendedName>
</protein>
<evidence type="ECO:0000256" key="2">
    <source>
        <dbReference type="ARBA" id="ARBA00022692"/>
    </source>
</evidence>
<evidence type="ECO:0000313" key="12">
    <source>
        <dbReference type="Proteomes" id="UP000092462"/>
    </source>
</evidence>
<dbReference type="PANTHER" id="PTHR44170:SF56">
    <property type="entry name" value="FIBRONECTIN TYPE-III DOMAIN-CONTAINING PROTEIN"/>
    <property type="match status" value="1"/>
</dbReference>
<evidence type="ECO:0000256" key="9">
    <source>
        <dbReference type="ARBA" id="ARBA00023319"/>
    </source>
</evidence>
<dbReference type="FunFam" id="2.60.40.10:FF:000333">
    <property type="entry name" value="Down syndrome cell adhesion molecule"/>
    <property type="match status" value="1"/>
</dbReference>
<dbReference type="InterPro" id="IPR003599">
    <property type="entry name" value="Ig_sub"/>
</dbReference>
<dbReference type="InterPro" id="IPR036179">
    <property type="entry name" value="Ig-like_dom_sf"/>
</dbReference>
<dbReference type="GO" id="GO:0098609">
    <property type="term" value="P:cell-cell adhesion"/>
    <property type="evidence" value="ECO:0007669"/>
    <property type="project" value="TreeGrafter"/>
</dbReference>
<evidence type="ECO:0000256" key="5">
    <source>
        <dbReference type="ARBA" id="ARBA00022889"/>
    </source>
</evidence>
<dbReference type="VEuPathDB" id="VectorBase:PPAI008296"/>
<accession>A0A1B0GPZ2</accession>
<evidence type="ECO:0000256" key="1">
    <source>
        <dbReference type="ARBA" id="ARBA00004167"/>
    </source>
</evidence>
<evidence type="ECO:0000256" key="7">
    <source>
        <dbReference type="ARBA" id="ARBA00023136"/>
    </source>
</evidence>
<dbReference type="EnsemblMetazoa" id="PPAI008296-RA">
    <property type="protein sequence ID" value="PPAI008296-PA"/>
    <property type="gene ID" value="PPAI008296"/>
</dbReference>
<dbReference type="Pfam" id="PF07679">
    <property type="entry name" value="I-set"/>
    <property type="match status" value="1"/>
</dbReference>
<keyword evidence="4" id="KW-0677">Repeat</keyword>
<keyword evidence="6" id="KW-1133">Transmembrane helix</keyword>
<dbReference type="InterPro" id="IPR003598">
    <property type="entry name" value="Ig_sub2"/>
</dbReference>
<name>A0A1B0GPZ2_PHLPP</name>
<keyword evidence="2" id="KW-0812">Transmembrane</keyword>
<dbReference type="PANTHER" id="PTHR44170">
    <property type="entry name" value="PROTEIN SIDEKICK"/>
    <property type="match status" value="1"/>
</dbReference>
<dbReference type="SMART" id="SM00409">
    <property type="entry name" value="IG"/>
    <property type="match status" value="4"/>
</dbReference>
<evidence type="ECO:0000313" key="11">
    <source>
        <dbReference type="EnsemblMetazoa" id="PPAI008296-PA"/>
    </source>
</evidence>
<dbReference type="Pfam" id="PF13927">
    <property type="entry name" value="Ig_3"/>
    <property type="match status" value="3"/>
</dbReference>
<dbReference type="InterPro" id="IPR013783">
    <property type="entry name" value="Ig-like_fold"/>
</dbReference>